<dbReference type="EMBL" id="JAMYWD010000002">
    <property type="protein sequence ID" value="KAJ4979926.1"/>
    <property type="molecule type" value="Genomic_DNA"/>
</dbReference>
<comment type="similarity">
    <text evidence="4">Belongs to the DONSON family.</text>
</comment>
<evidence type="ECO:0000256" key="3">
    <source>
        <dbReference type="ARBA" id="ARBA00023242"/>
    </source>
</evidence>
<dbReference type="Proteomes" id="UP001141806">
    <property type="component" value="Unassembled WGS sequence"/>
</dbReference>
<name>A0A9Q0L147_9MAGN</name>
<feature type="compositionally biased region" description="Basic and acidic residues" evidence="5">
    <location>
        <begin position="34"/>
        <end position="43"/>
    </location>
</feature>
<dbReference type="PANTHER" id="PTHR12972:SF0">
    <property type="entry name" value="PROTEIN DOWNSTREAM NEIGHBOR OF SON"/>
    <property type="match status" value="1"/>
</dbReference>
<dbReference type="GO" id="GO:0033260">
    <property type="term" value="P:nuclear DNA replication"/>
    <property type="evidence" value="ECO:0007669"/>
    <property type="project" value="TreeGrafter"/>
</dbReference>
<comment type="caution">
    <text evidence="6">The sequence shown here is derived from an EMBL/GenBank/DDBJ whole genome shotgun (WGS) entry which is preliminary data.</text>
</comment>
<protein>
    <recommendedName>
        <fullName evidence="8">Protein downstream neighbor of Son</fullName>
    </recommendedName>
</protein>
<evidence type="ECO:0000256" key="4">
    <source>
        <dbReference type="ARBA" id="ARBA00025806"/>
    </source>
</evidence>
<evidence type="ECO:0000313" key="7">
    <source>
        <dbReference type="Proteomes" id="UP001141806"/>
    </source>
</evidence>
<dbReference type="OrthoDB" id="534063at2759"/>
<evidence type="ECO:0000256" key="5">
    <source>
        <dbReference type="SAM" id="MobiDB-lite"/>
    </source>
</evidence>
<feature type="region of interest" description="Disordered" evidence="5">
    <location>
        <begin position="132"/>
        <end position="151"/>
    </location>
</feature>
<feature type="compositionally biased region" description="Low complexity" evidence="5">
    <location>
        <begin position="1"/>
        <end position="15"/>
    </location>
</feature>
<feature type="region of interest" description="Disordered" evidence="5">
    <location>
        <begin position="1"/>
        <end position="43"/>
    </location>
</feature>
<keyword evidence="2" id="KW-0217">Developmental protein</keyword>
<proteinExistence type="inferred from homology"/>
<dbReference type="GO" id="GO:0005634">
    <property type="term" value="C:nucleus"/>
    <property type="evidence" value="ECO:0007669"/>
    <property type="project" value="UniProtKB-SubCell"/>
</dbReference>
<dbReference type="InterPro" id="IPR024861">
    <property type="entry name" value="Donson"/>
</dbReference>
<gene>
    <name evidence="6" type="ORF">NE237_010706</name>
</gene>
<organism evidence="6 7">
    <name type="scientific">Protea cynaroides</name>
    <dbReference type="NCBI Taxonomy" id="273540"/>
    <lineage>
        <taxon>Eukaryota</taxon>
        <taxon>Viridiplantae</taxon>
        <taxon>Streptophyta</taxon>
        <taxon>Embryophyta</taxon>
        <taxon>Tracheophyta</taxon>
        <taxon>Spermatophyta</taxon>
        <taxon>Magnoliopsida</taxon>
        <taxon>Proteales</taxon>
        <taxon>Proteaceae</taxon>
        <taxon>Protea</taxon>
    </lineage>
</organism>
<keyword evidence="7" id="KW-1185">Reference proteome</keyword>
<dbReference type="AlphaFoldDB" id="A0A9Q0L147"/>
<evidence type="ECO:0000256" key="2">
    <source>
        <dbReference type="ARBA" id="ARBA00022473"/>
    </source>
</evidence>
<feature type="compositionally biased region" description="Polar residues" evidence="5">
    <location>
        <begin position="132"/>
        <end position="147"/>
    </location>
</feature>
<reference evidence="6" key="1">
    <citation type="journal article" date="2023" name="Plant J.">
        <title>The genome of the king protea, Protea cynaroides.</title>
        <authorList>
            <person name="Chang J."/>
            <person name="Duong T.A."/>
            <person name="Schoeman C."/>
            <person name="Ma X."/>
            <person name="Roodt D."/>
            <person name="Barker N."/>
            <person name="Li Z."/>
            <person name="Van de Peer Y."/>
            <person name="Mizrachi E."/>
        </authorList>
    </citation>
    <scope>NUCLEOTIDE SEQUENCE</scope>
    <source>
        <tissue evidence="6">Young leaves</tissue>
    </source>
</reference>
<evidence type="ECO:0008006" key="8">
    <source>
        <dbReference type="Google" id="ProtNLM"/>
    </source>
</evidence>
<dbReference type="PANTHER" id="PTHR12972">
    <property type="entry name" value="DOWNSTREAM NEIGHBOR OF SON"/>
    <property type="match status" value="1"/>
</dbReference>
<dbReference type="PRINTS" id="PR02064">
    <property type="entry name" value="DONSON"/>
</dbReference>
<evidence type="ECO:0000313" key="6">
    <source>
        <dbReference type="EMBL" id="KAJ4979926.1"/>
    </source>
</evidence>
<comment type="subcellular location">
    <subcellularLocation>
        <location evidence="1">Nucleus</location>
    </subcellularLocation>
</comment>
<accession>A0A9Q0L147</accession>
<keyword evidence="3" id="KW-0539">Nucleus</keyword>
<sequence>MAKVAVSGSLSSKSLSFDRDASKLPPDATMKRKTPSELRGEQLKRRSCTEHVVEFVDPLLAHERNSNKTVCGLRKTDSSKIPRYIDTRVNEVFPVRKSSDRFRVLYGKEKAKDNFSSGGTNRLEKPVLNSNLASTSQPQLPCSTSCEASGESARDSMAQAHQAIEKHSQNTFRSVAELSFGNERLSGLVNVDMDKALKGLLSREPSAVSRPTDDSNEKLGDVTSIHSRTFVSEFHIPGQKAPLDFTLKTSMRLVSSSSVNWCHRLAVNSTCSTMPQFVSQVGGSRDQNVSHLLGPTSTSEVMYSKALCSWVYPQSSLPLSVISALTLAAAQGDTDFLLKRQLAWEDSFRNLYYMLRKNICDIFYVCTSQFVVMFIGGKCLGAKKRLCNAYVSQSTRGLRSLLREHDVCFSMPLWHSEMEQVNAEDLVELSEIEKHSLGQIRRQVSMSDMDNSPQSLLAFKGNENVHGLYDFIINYRSILSSLTGIDVPLLYGPVPFQNASLCAPEVKCKEMKRASTIASPVNSSHIDDGEPNSSVRISYSIEIKDTFLPPWIISGVCAALGSEGRSFEASFTTEPLSIGLNVALESVSGKSDPQTEVVGLLDHTNAFSVPEAMVVPSLHSALLRGLKYSDGSYTASLLPI</sequence>
<evidence type="ECO:0000256" key="1">
    <source>
        <dbReference type="ARBA" id="ARBA00004123"/>
    </source>
</evidence>